<reference evidence="1 2" key="1">
    <citation type="submission" date="2019-09" db="EMBL/GenBank/DDBJ databases">
        <authorList>
            <person name="Chandra G."/>
            <person name="Truman W A."/>
        </authorList>
    </citation>
    <scope>NUCLEOTIDE SEQUENCE [LARGE SCALE GENOMIC DNA]</scope>
    <source>
        <strain evidence="1">PS870</strain>
    </source>
</reference>
<name>A0A5E7LWJ7_PSEFL</name>
<sequence>MTSYLFKEWLTLAEVADWMTDKTGKPFDTEVIRRAVLTQRLPAHYWPTDGAEIGLFTIQFKDIDQPNKDKLTPLVESRLLIHTQQCELLAPFISPVPFTHYEIFYKNQHRNPERPIGISALLAEPNFYGCYRINENDLPVCMTSGSFQVLVHLNDLEVFFNDMPLPKPREPHNVILETGLLTGIDQMFTCARSSAPWLTSAPLDDIVLDSGPVTPEKRTEPVLRALGLAAHLIAELGAELDARQPIASHRRSYTRGTSPNISAIARGLAETSTRLKHDGYGFKGEGFQKLLSAALREIS</sequence>
<organism evidence="1 2">
    <name type="scientific">Pseudomonas fluorescens</name>
    <dbReference type="NCBI Taxonomy" id="294"/>
    <lineage>
        <taxon>Bacteria</taxon>
        <taxon>Pseudomonadati</taxon>
        <taxon>Pseudomonadota</taxon>
        <taxon>Gammaproteobacteria</taxon>
        <taxon>Pseudomonadales</taxon>
        <taxon>Pseudomonadaceae</taxon>
        <taxon>Pseudomonas</taxon>
    </lineage>
</organism>
<evidence type="ECO:0000313" key="1">
    <source>
        <dbReference type="EMBL" id="VVP18912.1"/>
    </source>
</evidence>
<accession>A0A5E7LWJ7</accession>
<evidence type="ECO:0000313" key="2">
    <source>
        <dbReference type="Proteomes" id="UP000349468"/>
    </source>
</evidence>
<dbReference type="AlphaFoldDB" id="A0A5E7LWJ7"/>
<gene>
    <name evidence="1" type="ORF">PS870_03717</name>
</gene>
<dbReference type="RefSeq" id="WP_224795535.1">
    <property type="nucleotide sequence ID" value="NZ_CABVIK010000012.1"/>
</dbReference>
<dbReference type="EMBL" id="CABVIK010000012">
    <property type="protein sequence ID" value="VVP18912.1"/>
    <property type="molecule type" value="Genomic_DNA"/>
</dbReference>
<proteinExistence type="predicted"/>
<dbReference type="Proteomes" id="UP000349468">
    <property type="component" value="Unassembled WGS sequence"/>
</dbReference>
<protein>
    <submittedName>
        <fullName evidence="1">Uncharacterized protein</fullName>
    </submittedName>
</protein>